<dbReference type="InterPro" id="IPR023468">
    <property type="entry name" value="Riboflavin_kinase"/>
</dbReference>
<sequence>MQKIIYNPLTMIMLNLAPTTALIGNWTEWSNIEDEIIKLGLQTDQDLTIVNIVEDDHLKVICEHAIDFQARENHLKNVITFIIPKCTPKEFYNFESFKSMFHFKKIIINAGHKFLQPIKTVMGDEQIQVVNALKNDDNLFFKAQKALINGDLKLYKTLAGANYNFSGIVVHGQQVGRMINFPTANMQKGELPFKQGVYLAKINLPNDETTYWGMADYWNHPVKGLTFEVHIFDFDQDIYGWNIKIELIEFERENVKINNLEELKILLTLDKKNLIKKIN</sequence>
<dbReference type="Proteomes" id="UP000237865">
    <property type="component" value="Unassembled WGS sequence"/>
</dbReference>
<dbReference type="Pfam" id="PF01687">
    <property type="entry name" value="Flavokinase"/>
    <property type="match status" value="1"/>
</dbReference>
<keyword evidence="9" id="KW-0418">Kinase</keyword>
<accession>A0A2S5RCV7</accession>
<dbReference type="GO" id="GO:0005524">
    <property type="term" value="F:ATP binding"/>
    <property type="evidence" value="ECO:0007669"/>
    <property type="project" value="UniProtKB-KW"/>
</dbReference>
<dbReference type="STRING" id="1399797.GCA_000518285_01152"/>
<comment type="catalytic activity">
    <reaction evidence="7">
        <text>riboflavin + ATP = FMN + ADP + H(+)</text>
        <dbReference type="Rhea" id="RHEA:14357"/>
        <dbReference type="ChEBI" id="CHEBI:15378"/>
        <dbReference type="ChEBI" id="CHEBI:30616"/>
        <dbReference type="ChEBI" id="CHEBI:57986"/>
        <dbReference type="ChEBI" id="CHEBI:58210"/>
        <dbReference type="ChEBI" id="CHEBI:456216"/>
        <dbReference type="EC" id="2.7.1.26"/>
    </reaction>
</comment>
<dbReference type="RefSeq" id="WP_051437350.1">
    <property type="nucleotide sequence ID" value="NZ_PHNE01000004.1"/>
</dbReference>
<organism evidence="9 10">
    <name type="scientific">Williamsoniiplasma lucivorax</name>
    <dbReference type="NCBI Taxonomy" id="209274"/>
    <lineage>
        <taxon>Bacteria</taxon>
        <taxon>Bacillati</taxon>
        <taxon>Mycoplasmatota</taxon>
        <taxon>Mollicutes</taxon>
        <taxon>Entomoplasmatales</taxon>
        <taxon>Williamsoniiplasma</taxon>
    </lineage>
</organism>
<dbReference type="InterPro" id="IPR015865">
    <property type="entry name" value="Riboflavin_kinase_bac/euk"/>
</dbReference>
<evidence type="ECO:0000259" key="8">
    <source>
        <dbReference type="SMART" id="SM00904"/>
    </source>
</evidence>
<dbReference type="GO" id="GO:0009231">
    <property type="term" value="P:riboflavin biosynthetic process"/>
    <property type="evidence" value="ECO:0007669"/>
    <property type="project" value="InterPro"/>
</dbReference>
<keyword evidence="5" id="KW-0547">Nucleotide-binding</keyword>
<evidence type="ECO:0000313" key="9">
    <source>
        <dbReference type="EMBL" id="PPE05154.1"/>
    </source>
</evidence>
<evidence type="ECO:0000256" key="5">
    <source>
        <dbReference type="ARBA" id="ARBA00022741"/>
    </source>
</evidence>
<keyword evidence="3" id="KW-0288">FMN</keyword>
<evidence type="ECO:0000256" key="6">
    <source>
        <dbReference type="ARBA" id="ARBA00022840"/>
    </source>
</evidence>
<keyword evidence="2" id="KW-0285">Flavoprotein</keyword>
<protein>
    <recommendedName>
        <fullName evidence="1">riboflavin kinase</fullName>
        <ecNumber evidence="1">2.7.1.26</ecNumber>
    </recommendedName>
</protein>
<comment type="caution">
    <text evidence="9">The sequence shown here is derived from an EMBL/GenBank/DDBJ whole genome shotgun (WGS) entry which is preliminary data.</text>
</comment>
<evidence type="ECO:0000313" key="10">
    <source>
        <dbReference type="Proteomes" id="UP000237865"/>
    </source>
</evidence>
<dbReference type="Gene3D" id="2.40.30.30">
    <property type="entry name" value="Riboflavin kinase-like"/>
    <property type="match status" value="1"/>
</dbReference>
<evidence type="ECO:0000256" key="4">
    <source>
        <dbReference type="ARBA" id="ARBA00022679"/>
    </source>
</evidence>
<keyword evidence="4" id="KW-0808">Transferase</keyword>
<dbReference type="InterPro" id="IPR023465">
    <property type="entry name" value="Riboflavin_kinase_dom_sf"/>
</dbReference>
<feature type="domain" description="Riboflavin kinase" evidence="8">
    <location>
        <begin position="158"/>
        <end position="279"/>
    </location>
</feature>
<keyword evidence="6" id="KW-0067">ATP-binding</keyword>
<evidence type="ECO:0000256" key="3">
    <source>
        <dbReference type="ARBA" id="ARBA00022643"/>
    </source>
</evidence>
<dbReference type="PANTHER" id="PTHR22749">
    <property type="entry name" value="RIBOFLAVIN KINASE/FMN ADENYLYLTRANSFERASE"/>
    <property type="match status" value="1"/>
</dbReference>
<name>A0A2S5RCV7_9MOLU</name>
<gene>
    <name evidence="9" type="primary">ribC</name>
    <name evidence="9" type="synonym">ribF</name>
    <name evidence="9" type="ORF">ELUCI_v1c06900</name>
</gene>
<evidence type="ECO:0000256" key="1">
    <source>
        <dbReference type="ARBA" id="ARBA00012105"/>
    </source>
</evidence>
<evidence type="ECO:0000256" key="7">
    <source>
        <dbReference type="ARBA" id="ARBA00047880"/>
    </source>
</evidence>
<dbReference type="GO" id="GO:0009398">
    <property type="term" value="P:FMN biosynthetic process"/>
    <property type="evidence" value="ECO:0007669"/>
    <property type="project" value="TreeGrafter"/>
</dbReference>
<dbReference type="AlphaFoldDB" id="A0A2S5RCV7"/>
<dbReference type="SMART" id="SM00904">
    <property type="entry name" value="Flavokinase"/>
    <property type="match status" value="1"/>
</dbReference>
<proteinExistence type="predicted"/>
<dbReference type="PANTHER" id="PTHR22749:SF6">
    <property type="entry name" value="RIBOFLAVIN KINASE"/>
    <property type="match status" value="1"/>
</dbReference>
<dbReference type="GO" id="GO:0008531">
    <property type="term" value="F:riboflavin kinase activity"/>
    <property type="evidence" value="ECO:0007669"/>
    <property type="project" value="UniProtKB-EC"/>
</dbReference>
<reference evidence="9 10" key="1">
    <citation type="submission" date="2017-11" db="EMBL/GenBank/DDBJ databases">
        <title>Genome sequence of Entomoplasma lucivorax PIPN-2 (ATCC 49196).</title>
        <authorList>
            <person name="Lo W.-S."/>
            <person name="Gasparich G.E."/>
            <person name="Kuo C.-H."/>
        </authorList>
    </citation>
    <scope>NUCLEOTIDE SEQUENCE [LARGE SCALE GENOMIC DNA]</scope>
    <source>
        <strain evidence="9 10">PIPN-2</strain>
    </source>
</reference>
<dbReference type="EMBL" id="PHNE01000004">
    <property type="protein sequence ID" value="PPE05154.1"/>
    <property type="molecule type" value="Genomic_DNA"/>
</dbReference>
<keyword evidence="10" id="KW-1185">Reference proteome</keyword>
<dbReference type="SUPFAM" id="SSF82114">
    <property type="entry name" value="Riboflavin kinase-like"/>
    <property type="match status" value="1"/>
</dbReference>
<dbReference type="EC" id="2.7.1.26" evidence="1"/>
<evidence type="ECO:0000256" key="2">
    <source>
        <dbReference type="ARBA" id="ARBA00022630"/>
    </source>
</evidence>